<organism evidence="2 3">
    <name type="scientific">Spirosoma montaniterrae</name>
    <dbReference type="NCBI Taxonomy" id="1178516"/>
    <lineage>
        <taxon>Bacteria</taxon>
        <taxon>Pseudomonadati</taxon>
        <taxon>Bacteroidota</taxon>
        <taxon>Cytophagia</taxon>
        <taxon>Cytophagales</taxon>
        <taxon>Cytophagaceae</taxon>
        <taxon>Spirosoma</taxon>
    </lineage>
</organism>
<feature type="binding site" evidence="1">
    <location>
        <position position="300"/>
    </location>
    <ligand>
        <name>Zn(2+)</name>
        <dbReference type="ChEBI" id="CHEBI:29105"/>
    </ligand>
</feature>
<accession>A0A1P9WYT4</accession>
<dbReference type="RefSeq" id="WP_077131974.1">
    <property type="nucleotide sequence ID" value="NZ_CP014263.1"/>
</dbReference>
<keyword evidence="3" id="KW-1185">Reference proteome</keyword>
<evidence type="ECO:0008006" key="4">
    <source>
        <dbReference type="Google" id="ProtNLM"/>
    </source>
</evidence>
<dbReference type="GO" id="GO:0005886">
    <property type="term" value="C:plasma membrane"/>
    <property type="evidence" value="ECO:0007669"/>
    <property type="project" value="TreeGrafter"/>
</dbReference>
<dbReference type="PRINTS" id="PR01950">
    <property type="entry name" value="LANCSUPER"/>
</dbReference>
<evidence type="ECO:0000313" key="3">
    <source>
        <dbReference type="Proteomes" id="UP000187941"/>
    </source>
</evidence>
<proteinExistence type="predicted"/>
<dbReference type="STRING" id="1178516.AWR27_15170"/>
<dbReference type="GO" id="GO:0046872">
    <property type="term" value="F:metal ion binding"/>
    <property type="evidence" value="ECO:0007669"/>
    <property type="project" value="UniProtKB-KW"/>
</dbReference>
<dbReference type="KEGG" id="smon:AWR27_15170"/>
<dbReference type="InterPro" id="IPR033889">
    <property type="entry name" value="LanC"/>
</dbReference>
<dbReference type="Proteomes" id="UP000187941">
    <property type="component" value="Chromosome"/>
</dbReference>
<reference evidence="2 3" key="1">
    <citation type="submission" date="2016-01" db="EMBL/GenBank/DDBJ databases">
        <authorList>
            <person name="Oliw E.H."/>
        </authorList>
    </citation>
    <scope>NUCLEOTIDE SEQUENCE [LARGE SCALE GENOMIC DNA]</scope>
    <source>
        <strain evidence="2 3">DY10</strain>
    </source>
</reference>
<dbReference type="Gene3D" id="1.50.10.20">
    <property type="match status" value="1"/>
</dbReference>
<name>A0A1P9WYT4_9BACT</name>
<dbReference type="AlphaFoldDB" id="A0A1P9WYT4"/>
<dbReference type="PANTHER" id="PTHR12736:SF7">
    <property type="entry name" value="LANC-LIKE PROTEIN 3"/>
    <property type="match status" value="1"/>
</dbReference>
<dbReference type="CDD" id="cd04793">
    <property type="entry name" value="LanC"/>
    <property type="match status" value="1"/>
</dbReference>
<dbReference type="SUPFAM" id="SSF158745">
    <property type="entry name" value="LanC-like"/>
    <property type="match status" value="1"/>
</dbReference>
<dbReference type="SMART" id="SM01260">
    <property type="entry name" value="LANC_like"/>
    <property type="match status" value="1"/>
</dbReference>
<gene>
    <name evidence="2" type="ORF">AWR27_15170</name>
</gene>
<dbReference type="InterPro" id="IPR007822">
    <property type="entry name" value="LANC-like"/>
</dbReference>
<dbReference type="EMBL" id="CP014263">
    <property type="protein sequence ID" value="AQG80546.1"/>
    <property type="molecule type" value="Genomic_DNA"/>
</dbReference>
<keyword evidence="1" id="KW-0862">Zinc</keyword>
<dbReference type="PANTHER" id="PTHR12736">
    <property type="entry name" value="LANC-LIKE PROTEIN"/>
    <property type="match status" value="1"/>
</dbReference>
<dbReference type="Pfam" id="PF05147">
    <property type="entry name" value="LANC_like"/>
    <property type="match status" value="1"/>
</dbReference>
<evidence type="ECO:0000256" key="1">
    <source>
        <dbReference type="PIRSR" id="PIRSR607822-1"/>
    </source>
</evidence>
<dbReference type="PRINTS" id="PR01955">
    <property type="entry name" value="LANCFRANKIA"/>
</dbReference>
<protein>
    <recommendedName>
        <fullName evidence="4">Lanthionine synthetase</fullName>
    </recommendedName>
</protein>
<dbReference type="GO" id="GO:0031179">
    <property type="term" value="P:peptide modification"/>
    <property type="evidence" value="ECO:0007669"/>
    <property type="project" value="InterPro"/>
</dbReference>
<sequence>MSDTLLNQVVSLVNTHQPLFNKVEAPGLFGGQSGIALLYAQLYQVTNDELYAERLTQTLHRLAAQLPQVAAHSTLTYGMAGIGWLLQHLANRDLLDVDLTDVEQWIIDSLATDRHNRNAELMTGLAGKGVYFLERGTAGTDGLRQVIEAIARSTETIPGGIAWHYVSPYTDAPTYSLGLSHGVPGVISFLAKAHRQRICPNLTQPLLEASVSWLLQQRLVGAAQGSGQFPGYAGDTQPTRLAWCYGDLGVAVALWHAAGALNRPDWHLLAIELVEEAALRTLPESGVRCSNDYIDSGFCHGTAGLAHLFHRFQQATNSLRIQQAAQYWLQQTQQAAVRSDAGTASFLTYTATDYAPQPNGTIALSWQTDAGLLEGITGIALVLLTFASPTTPAWDACLMTDLSPIASPYEIGTNILV</sequence>
<evidence type="ECO:0000313" key="2">
    <source>
        <dbReference type="EMBL" id="AQG80546.1"/>
    </source>
</evidence>
<keyword evidence="1" id="KW-0479">Metal-binding</keyword>
<feature type="binding site" evidence="1">
    <location>
        <position position="299"/>
    </location>
    <ligand>
        <name>Zn(2+)</name>
        <dbReference type="ChEBI" id="CHEBI:29105"/>
    </ligand>
</feature>
<dbReference type="OrthoDB" id="6313827at2"/>
<feature type="binding site" evidence="1">
    <location>
        <position position="244"/>
    </location>
    <ligand>
        <name>Zn(2+)</name>
        <dbReference type="ChEBI" id="CHEBI:29105"/>
    </ligand>
</feature>